<dbReference type="RefSeq" id="WP_421823076.1">
    <property type="nucleotide sequence ID" value="NZ_CACRTP010000006.1"/>
</dbReference>
<feature type="binding site" evidence="7">
    <location>
        <position position="60"/>
    </location>
    <ligand>
        <name>[4Fe-4S] cluster</name>
        <dbReference type="ChEBI" id="CHEBI:49883"/>
        <note>4Fe-4S-S-AdoMet</note>
    </ligand>
</feature>
<feature type="binding site" evidence="8">
    <location>
        <position position="180"/>
    </location>
    <ligand>
        <name>S-adenosyl-L-methionine</name>
        <dbReference type="ChEBI" id="CHEBI:59789"/>
    </ligand>
</feature>
<comment type="cofactor">
    <cofactor evidence="7">
        <name>[4Fe-4S] cluster</name>
        <dbReference type="ChEBI" id="CHEBI:49883"/>
    </cofactor>
    <text evidence="7">Binds 1 [4Fe-4S] cluster. The cluster is coordinated with 3 cysteines and an exchangeable S-adenosyl-L-methionine.</text>
</comment>
<dbReference type="NCBIfam" id="TIGR03956">
    <property type="entry name" value="rSAM_HydE"/>
    <property type="match status" value="1"/>
</dbReference>
<keyword evidence="5 7" id="KW-0411">Iron-sulfur</keyword>
<dbReference type="InterPro" id="IPR006638">
    <property type="entry name" value="Elp3/MiaA/NifB-like_rSAM"/>
</dbReference>
<feature type="binding site" evidence="7">
    <location>
        <position position="67"/>
    </location>
    <ligand>
        <name>[4Fe-4S] cluster</name>
        <dbReference type="ChEBI" id="CHEBI:49883"/>
        <note>4Fe-4S-S-AdoMet</note>
    </ligand>
</feature>
<evidence type="ECO:0000313" key="10">
    <source>
        <dbReference type="EMBL" id="VYT71328.1"/>
    </source>
</evidence>
<dbReference type="AlphaFoldDB" id="A0A6N2YZR3"/>
<comment type="cofactor">
    <cofactor evidence="6">
        <name>[2Fe-2S] cluster</name>
        <dbReference type="ChEBI" id="CHEBI:190135"/>
    </cofactor>
</comment>
<dbReference type="PIRSF" id="PIRSF004762">
    <property type="entry name" value="CHP00423"/>
    <property type="match status" value="1"/>
</dbReference>
<name>A0A6N2YZR3_FINMA</name>
<dbReference type="InterPro" id="IPR034422">
    <property type="entry name" value="HydE/PylB-like"/>
</dbReference>
<accession>A0A6N2YZR3</accession>
<keyword evidence="4 7" id="KW-0408">Iron</keyword>
<dbReference type="SFLD" id="SFLDS00029">
    <property type="entry name" value="Radical_SAM"/>
    <property type="match status" value="1"/>
</dbReference>
<evidence type="ECO:0000256" key="4">
    <source>
        <dbReference type="ARBA" id="ARBA00023004"/>
    </source>
</evidence>
<dbReference type="InterPro" id="IPR024021">
    <property type="entry name" value="FeFe-hyd_HydE_rSAM"/>
</dbReference>
<dbReference type="InterPro" id="IPR007197">
    <property type="entry name" value="rSAM"/>
</dbReference>
<evidence type="ECO:0000256" key="7">
    <source>
        <dbReference type="PIRSR" id="PIRSR004762-1"/>
    </source>
</evidence>
<gene>
    <name evidence="10" type="primary">bioB</name>
    <name evidence="10" type="ORF">FMLFYP121_00367</name>
</gene>
<feature type="binding site" evidence="8">
    <location>
        <position position="160"/>
    </location>
    <ligand>
        <name>S-adenosyl-L-methionine</name>
        <dbReference type="ChEBI" id="CHEBI:59789"/>
    </ligand>
</feature>
<keyword evidence="2 7" id="KW-0949">S-adenosyl-L-methionine</keyword>
<evidence type="ECO:0000256" key="1">
    <source>
        <dbReference type="ARBA" id="ARBA00022485"/>
    </source>
</evidence>
<keyword evidence="10" id="KW-0808">Transferase</keyword>
<organism evidence="10">
    <name type="scientific">Finegoldia magna</name>
    <name type="common">Peptostreptococcus magnus</name>
    <dbReference type="NCBI Taxonomy" id="1260"/>
    <lineage>
        <taxon>Bacteria</taxon>
        <taxon>Bacillati</taxon>
        <taxon>Bacillota</taxon>
        <taxon>Tissierellia</taxon>
        <taxon>Tissierellales</taxon>
        <taxon>Peptoniphilaceae</taxon>
        <taxon>Finegoldia</taxon>
    </lineage>
</organism>
<dbReference type="SFLD" id="SFLDG01060">
    <property type="entry name" value="BATS_domain_containing"/>
    <property type="match status" value="1"/>
</dbReference>
<evidence type="ECO:0000256" key="3">
    <source>
        <dbReference type="ARBA" id="ARBA00022723"/>
    </source>
</evidence>
<dbReference type="InterPro" id="IPR010722">
    <property type="entry name" value="BATS_dom"/>
</dbReference>
<dbReference type="SMART" id="SM00876">
    <property type="entry name" value="BATS"/>
    <property type="match status" value="1"/>
</dbReference>
<keyword evidence="1 7" id="KW-0004">4Fe-4S</keyword>
<dbReference type="CDD" id="cd01335">
    <property type="entry name" value="Radical_SAM"/>
    <property type="match status" value="1"/>
</dbReference>
<proteinExistence type="predicted"/>
<evidence type="ECO:0000256" key="6">
    <source>
        <dbReference type="ARBA" id="ARBA00034078"/>
    </source>
</evidence>
<sequence>MELLEKLKNNDKLTIQEFEYLIKNRNNFYDDFANESLKIRKHYYKTDVYFRALVEISSFCKNDCFYCGLRHSNKNAHRYRLSKEEILQSVDGSYQRGFRTFVLQGGEDSEITDEFLIDLIKEIKSKYSDAAVTLSLGERDFSSYEKLKSAGADRYLLRHETNDENHYSKLHPKSMSLDHRKDCLRKLKSLHFQTGCGMMVGSPFQTDLTLAKDLYFIQELQPEMVGIGPFIPADNTPFENYEHGNLDLTYFLLAMIRLIDHKALIPITTALSTLDKDSIKKGLSVGGNVLMPNVSPVENRKNYSIYNDKKDFEIQISGNFEKLKEKIEELGFTPNMSIGNYGE</sequence>
<dbReference type="SFLD" id="SFLDG01280">
    <property type="entry name" value="HydE/PylB-like"/>
    <property type="match status" value="1"/>
</dbReference>
<dbReference type="PANTHER" id="PTHR43726">
    <property type="entry name" value="3-METHYLORNITHINE SYNTHASE"/>
    <property type="match status" value="1"/>
</dbReference>
<evidence type="ECO:0000259" key="9">
    <source>
        <dbReference type="PROSITE" id="PS51918"/>
    </source>
</evidence>
<dbReference type="PANTHER" id="PTHR43726:SF1">
    <property type="entry name" value="BIOTIN SYNTHASE"/>
    <property type="match status" value="1"/>
</dbReference>
<dbReference type="InterPro" id="IPR013785">
    <property type="entry name" value="Aldolase_TIM"/>
</dbReference>
<dbReference type="GO" id="GO:0004076">
    <property type="term" value="F:biotin synthase activity"/>
    <property type="evidence" value="ECO:0007669"/>
    <property type="project" value="UniProtKB-EC"/>
</dbReference>
<evidence type="ECO:0000256" key="2">
    <source>
        <dbReference type="ARBA" id="ARBA00022691"/>
    </source>
</evidence>
<dbReference type="GO" id="GO:0051539">
    <property type="term" value="F:4 iron, 4 sulfur cluster binding"/>
    <property type="evidence" value="ECO:0007669"/>
    <property type="project" value="UniProtKB-KW"/>
</dbReference>
<evidence type="ECO:0000256" key="5">
    <source>
        <dbReference type="ARBA" id="ARBA00023014"/>
    </source>
</evidence>
<dbReference type="GO" id="GO:0042364">
    <property type="term" value="P:water-soluble vitamin biosynthetic process"/>
    <property type="evidence" value="ECO:0007669"/>
    <property type="project" value="UniProtKB-ARBA"/>
</dbReference>
<protein>
    <submittedName>
        <fullName evidence="10">Biotin synthase</fullName>
        <ecNumber evidence="10">2.8.1.6</ecNumber>
    </submittedName>
</protein>
<evidence type="ECO:0000256" key="8">
    <source>
        <dbReference type="PIRSR" id="PIRSR004762-2"/>
    </source>
</evidence>
<dbReference type="SMART" id="SM00729">
    <property type="entry name" value="Elp3"/>
    <property type="match status" value="1"/>
</dbReference>
<dbReference type="InterPro" id="IPR058240">
    <property type="entry name" value="rSAM_sf"/>
</dbReference>
<dbReference type="Pfam" id="PF04055">
    <property type="entry name" value="Radical_SAM"/>
    <property type="match status" value="1"/>
</dbReference>
<dbReference type="SUPFAM" id="SSF102114">
    <property type="entry name" value="Radical SAM enzymes"/>
    <property type="match status" value="1"/>
</dbReference>
<keyword evidence="3" id="KW-0479">Metal-binding</keyword>
<feature type="domain" description="Radical SAM core" evidence="9">
    <location>
        <begin position="46"/>
        <end position="268"/>
    </location>
</feature>
<feature type="binding site" evidence="8">
    <location>
        <position position="135"/>
    </location>
    <ligand>
        <name>(3R)-3-methyl-D-ornithine</name>
        <dbReference type="ChEBI" id="CHEBI:64642"/>
    </ligand>
</feature>
<dbReference type="SFLD" id="SFLDF00348">
    <property type="entry name" value="FeFe_hydrogenase_maturase_(Hyd"/>
    <property type="match status" value="1"/>
</dbReference>
<dbReference type="Gene3D" id="3.20.20.70">
    <property type="entry name" value="Aldolase class I"/>
    <property type="match status" value="1"/>
</dbReference>
<dbReference type="GO" id="GO:0044272">
    <property type="term" value="P:sulfur compound biosynthetic process"/>
    <property type="evidence" value="ECO:0007669"/>
    <property type="project" value="UniProtKB-ARBA"/>
</dbReference>
<dbReference type="PROSITE" id="PS51918">
    <property type="entry name" value="RADICAL_SAM"/>
    <property type="match status" value="1"/>
</dbReference>
<dbReference type="GO" id="GO:0046872">
    <property type="term" value="F:metal ion binding"/>
    <property type="evidence" value="ECO:0007669"/>
    <property type="project" value="UniProtKB-KW"/>
</dbReference>
<feature type="binding site" evidence="7">
    <location>
        <position position="64"/>
    </location>
    <ligand>
        <name>[4Fe-4S] cluster</name>
        <dbReference type="ChEBI" id="CHEBI:49883"/>
        <note>4Fe-4S-S-AdoMet</note>
    </ligand>
</feature>
<reference evidence="10" key="1">
    <citation type="submission" date="2019-11" db="EMBL/GenBank/DDBJ databases">
        <authorList>
            <person name="Feng L."/>
        </authorList>
    </citation>
    <scope>NUCLEOTIDE SEQUENCE</scope>
    <source>
        <strain evidence="10">FmagnaLFYP121</strain>
    </source>
</reference>
<dbReference type="EMBL" id="CACRTP010000006">
    <property type="protein sequence ID" value="VYT71328.1"/>
    <property type="molecule type" value="Genomic_DNA"/>
</dbReference>
<dbReference type="EC" id="2.8.1.6" evidence="10"/>